<evidence type="ECO:0000259" key="9">
    <source>
        <dbReference type="Pfam" id="PF21114"/>
    </source>
</evidence>
<dbReference type="GO" id="GO:0004672">
    <property type="term" value="F:protein kinase activity"/>
    <property type="evidence" value="ECO:0007669"/>
    <property type="project" value="InterPro"/>
</dbReference>
<evidence type="ECO:0000256" key="6">
    <source>
        <dbReference type="ARBA" id="ARBA00023157"/>
    </source>
</evidence>
<dbReference type="WBParaSite" id="MBELARI_LOCUS3642">
    <property type="protein sequence ID" value="MBELARI_LOCUS3642"/>
    <property type="gene ID" value="MBELARI_LOCUS3642"/>
</dbReference>
<dbReference type="InterPro" id="IPR001245">
    <property type="entry name" value="Ser-Thr/Tyr_kinase_cat_dom"/>
</dbReference>
<reference evidence="11" key="1">
    <citation type="submission" date="2024-02" db="UniProtKB">
        <authorList>
            <consortium name="WormBaseParasite"/>
        </authorList>
    </citation>
    <scope>IDENTIFICATION</scope>
</reference>
<keyword evidence="10" id="KW-1185">Reference proteome</keyword>
<keyword evidence="6" id="KW-1015">Disulfide bond</keyword>
<dbReference type="Proteomes" id="UP000887575">
    <property type="component" value="Unassembled WGS sequence"/>
</dbReference>
<evidence type="ECO:0000256" key="4">
    <source>
        <dbReference type="ARBA" id="ARBA00022989"/>
    </source>
</evidence>
<dbReference type="Gene3D" id="3.30.200.20">
    <property type="entry name" value="Phosphorylase Kinase, domain 1"/>
    <property type="match status" value="1"/>
</dbReference>
<evidence type="ECO:0000256" key="1">
    <source>
        <dbReference type="ARBA" id="ARBA00004479"/>
    </source>
</evidence>
<evidence type="ECO:0000256" key="7">
    <source>
        <dbReference type="ARBA" id="ARBA00023180"/>
    </source>
</evidence>
<feature type="domain" description="Discoidin" evidence="9">
    <location>
        <begin position="51"/>
        <end position="214"/>
    </location>
</feature>
<evidence type="ECO:0000256" key="3">
    <source>
        <dbReference type="ARBA" id="ARBA00022729"/>
    </source>
</evidence>
<evidence type="ECO:0000256" key="2">
    <source>
        <dbReference type="ARBA" id="ARBA00022692"/>
    </source>
</evidence>
<protein>
    <recommendedName>
        <fullName evidence="12">Protein kinase domain-containing protein</fullName>
    </recommendedName>
</protein>
<dbReference type="Pfam" id="PF21114">
    <property type="entry name" value="DDR1-2_DS-like"/>
    <property type="match status" value="1"/>
</dbReference>
<keyword evidence="5" id="KW-0472">Membrane</keyword>
<evidence type="ECO:0000259" key="8">
    <source>
        <dbReference type="Pfam" id="PF07714"/>
    </source>
</evidence>
<dbReference type="InterPro" id="IPR011009">
    <property type="entry name" value="Kinase-like_dom_sf"/>
</dbReference>
<evidence type="ECO:0008006" key="12">
    <source>
        <dbReference type="Google" id="ProtNLM"/>
    </source>
</evidence>
<proteinExistence type="predicted"/>
<organism evidence="10 11">
    <name type="scientific">Mesorhabditis belari</name>
    <dbReference type="NCBI Taxonomy" id="2138241"/>
    <lineage>
        <taxon>Eukaryota</taxon>
        <taxon>Metazoa</taxon>
        <taxon>Ecdysozoa</taxon>
        <taxon>Nematoda</taxon>
        <taxon>Chromadorea</taxon>
        <taxon>Rhabditida</taxon>
        <taxon>Rhabditina</taxon>
        <taxon>Rhabditomorpha</taxon>
        <taxon>Rhabditoidea</taxon>
        <taxon>Rhabditidae</taxon>
        <taxon>Mesorhabditinae</taxon>
        <taxon>Mesorhabditis</taxon>
    </lineage>
</organism>
<name>A0AAF3FAL1_9BILA</name>
<dbReference type="Pfam" id="PF07714">
    <property type="entry name" value="PK_Tyr_Ser-Thr"/>
    <property type="match status" value="1"/>
</dbReference>
<dbReference type="Gene3D" id="2.60.120.1190">
    <property type="match status" value="1"/>
</dbReference>
<accession>A0AAF3FAL1</accession>
<dbReference type="AlphaFoldDB" id="A0AAF3FAL1"/>
<dbReference type="GO" id="GO:0016020">
    <property type="term" value="C:membrane"/>
    <property type="evidence" value="ECO:0007669"/>
    <property type="project" value="UniProtKB-SubCell"/>
</dbReference>
<keyword evidence="4" id="KW-1133">Transmembrane helix</keyword>
<keyword evidence="7" id="KW-0325">Glycoprotein</keyword>
<evidence type="ECO:0000313" key="10">
    <source>
        <dbReference type="Proteomes" id="UP000887575"/>
    </source>
</evidence>
<evidence type="ECO:0000256" key="5">
    <source>
        <dbReference type="ARBA" id="ARBA00023136"/>
    </source>
</evidence>
<dbReference type="InterPro" id="IPR048525">
    <property type="entry name" value="DDR1-2_DS-like"/>
</dbReference>
<keyword evidence="3" id="KW-0732">Signal</keyword>
<evidence type="ECO:0000313" key="11">
    <source>
        <dbReference type="WBParaSite" id="MBELARI_LOCUS3642"/>
    </source>
</evidence>
<comment type="subcellular location">
    <subcellularLocation>
        <location evidence="1">Membrane</location>
        <topology evidence="1">Single-pass type I membrane protein</topology>
    </subcellularLocation>
</comment>
<dbReference type="SUPFAM" id="SSF56112">
    <property type="entry name" value="Protein kinase-like (PK-like)"/>
    <property type="match status" value="1"/>
</dbReference>
<keyword evidence="2" id="KW-0812">Transmembrane</keyword>
<sequence>MGTLDPRLVYSSRARWGDCCTENSLLFPSLQRTRTVCVRVEVYGCQYRGDLVSYSIPEGTIADGLSLKDFHYDGKISPSNHLLGGIGKLYDGKVGENDFEKKPNGWIAWKNEGKPIEMNFTFVEQMNFSAILFHTSNHFKMGAETFSEASIRFSQNGNHFSSRKVHFTYHADRQSRHRLDGFAYQFKAGLRNFCKFNFNHPLASQWLLLSEIQHNGNTVTLLCGGWTMIRLLSISLLGSFCPRCYKCLPLRVSFRRRRPPVKPIPSPAFLKSIHNINLMMDGSTIKVKLCQLERRLVVVKSLEETEETRRELQFLGSLKHPNVLEMIGTSTGQPFFCVLEYAENGSFTIVFSENGEIGYKNGSECCGGSGGWFVIPRVSSNHSLSSRHTHMFRRS</sequence>
<feature type="domain" description="Serine-threonine/tyrosine-protein kinase catalytic" evidence="8">
    <location>
        <begin position="293"/>
        <end position="353"/>
    </location>
</feature>